<dbReference type="Proteomes" id="UP000037020">
    <property type="component" value="Unassembled WGS sequence"/>
</dbReference>
<keyword evidence="2" id="KW-1185">Reference proteome</keyword>
<dbReference type="GO" id="GO:0016301">
    <property type="term" value="F:kinase activity"/>
    <property type="evidence" value="ECO:0007669"/>
    <property type="project" value="UniProtKB-KW"/>
</dbReference>
<organism evidence="1 2">
    <name type="scientific">Streptomyces varsoviensis</name>
    <dbReference type="NCBI Taxonomy" id="67373"/>
    <lineage>
        <taxon>Bacteria</taxon>
        <taxon>Bacillati</taxon>
        <taxon>Actinomycetota</taxon>
        <taxon>Actinomycetes</taxon>
        <taxon>Kitasatosporales</taxon>
        <taxon>Streptomycetaceae</taxon>
        <taxon>Streptomyces</taxon>
    </lineage>
</organism>
<proteinExistence type="predicted"/>
<dbReference type="SUPFAM" id="SSF56112">
    <property type="entry name" value="Protein kinase-like (PK-like)"/>
    <property type="match status" value="1"/>
</dbReference>
<keyword evidence="1" id="KW-0418">Kinase</keyword>
<gene>
    <name evidence="1" type="ORF">ADK38_14885</name>
</gene>
<dbReference type="InterPro" id="IPR011009">
    <property type="entry name" value="Kinase-like_dom_sf"/>
</dbReference>
<name>A0ABR5J7D5_9ACTN</name>
<feature type="non-terminal residue" evidence="1">
    <location>
        <position position="149"/>
    </location>
</feature>
<sequence length="149" mass="16470">MTDANDRLQPPERLVRTLSARQGPAGDAARDWLATLPARARHYLERWELTPLRVQRPGGRSSMVVLVRQSDDTPAALKLGLLDEETAQEHAALTQWNGWGAARLLRADPEGGALLLERLHGDVSLRSLADPKAMLEAAATLQRLWVNPE</sequence>
<evidence type="ECO:0000313" key="1">
    <source>
        <dbReference type="EMBL" id="KOG89335.1"/>
    </source>
</evidence>
<protein>
    <submittedName>
        <fullName evidence="1">Kinase</fullName>
    </submittedName>
</protein>
<dbReference type="EMBL" id="LGUT01001248">
    <property type="protein sequence ID" value="KOG89335.1"/>
    <property type="molecule type" value="Genomic_DNA"/>
</dbReference>
<reference evidence="1 2" key="1">
    <citation type="submission" date="2015-07" db="EMBL/GenBank/DDBJ databases">
        <authorList>
            <person name="Ju K.-S."/>
            <person name="Doroghazi J.R."/>
            <person name="Metcalf W.W."/>
        </authorList>
    </citation>
    <scope>NUCLEOTIDE SEQUENCE [LARGE SCALE GENOMIC DNA]</scope>
    <source>
        <strain evidence="1 2">NRRL B-3589</strain>
    </source>
</reference>
<keyword evidence="1" id="KW-0808">Transferase</keyword>
<accession>A0ABR5J7D5</accession>
<comment type="caution">
    <text evidence="1">The sequence shown here is derived from an EMBL/GenBank/DDBJ whole genome shotgun (WGS) entry which is preliminary data.</text>
</comment>
<dbReference type="Pfam" id="PF04655">
    <property type="entry name" value="APH_6_hur"/>
    <property type="match status" value="1"/>
</dbReference>
<evidence type="ECO:0000313" key="2">
    <source>
        <dbReference type="Proteomes" id="UP000037020"/>
    </source>
</evidence>
<dbReference type="InterPro" id="IPR006748">
    <property type="entry name" value="NH2Glyco/OHUrea_AB-resist_kin"/>
</dbReference>